<dbReference type="SMART" id="SM00388">
    <property type="entry name" value="HisKA"/>
    <property type="match status" value="1"/>
</dbReference>
<keyword evidence="14" id="KW-1185">Reference proteome</keyword>
<dbReference type="Gene3D" id="1.10.287.130">
    <property type="match status" value="1"/>
</dbReference>
<dbReference type="CDD" id="cd00082">
    <property type="entry name" value="HisKA"/>
    <property type="match status" value="1"/>
</dbReference>
<keyword evidence="9" id="KW-0804">Transcription</keyword>
<dbReference type="FunFam" id="3.40.50.2300:FF:000001">
    <property type="entry name" value="DNA-binding response regulator PhoB"/>
    <property type="match status" value="1"/>
</dbReference>
<dbReference type="SMART" id="SM00387">
    <property type="entry name" value="HATPase_c"/>
    <property type="match status" value="1"/>
</dbReference>
<dbReference type="Pfam" id="PF02518">
    <property type="entry name" value="HATPase_c"/>
    <property type="match status" value="1"/>
</dbReference>
<dbReference type="InterPro" id="IPR036890">
    <property type="entry name" value="HATPase_C_sf"/>
</dbReference>
<dbReference type="HOGENOM" id="CLU_000445_114_72_0"/>
<keyword evidence="4" id="KW-0808">Transferase</keyword>
<name>A0A081BN28_9BACT</name>
<keyword evidence="3 10" id="KW-0597">Phosphoprotein</keyword>
<comment type="catalytic activity">
    <reaction evidence="1">
        <text>ATP + protein L-histidine = ADP + protein N-phospho-L-histidine.</text>
        <dbReference type="EC" id="2.7.13.3"/>
    </reaction>
</comment>
<dbReference type="InterPro" id="IPR003594">
    <property type="entry name" value="HATPase_dom"/>
</dbReference>
<evidence type="ECO:0000256" key="8">
    <source>
        <dbReference type="ARBA" id="ARBA00023125"/>
    </source>
</evidence>
<dbReference type="InterPro" id="IPR005467">
    <property type="entry name" value="His_kinase_dom"/>
</dbReference>
<evidence type="ECO:0000256" key="10">
    <source>
        <dbReference type="PROSITE-ProRule" id="PRU00169"/>
    </source>
</evidence>
<dbReference type="Gene3D" id="3.40.50.2300">
    <property type="match status" value="1"/>
</dbReference>
<accession>A0A081BN28</accession>
<dbReference type="Gene3D" id="3.30.565.10">
    <property type="entry name" value="Histidine kinase-like ATPase, C-terminal domain"/>
    <property type="match status" value="1"/>
</dbReference>
<dbReference type="PROSITE" id="PS50110">
    <property type="entry name" value="RESPONSE_REGULATORY"/>
    <property type="match status" value="1"/>
</dbReference>
<evidence type="ECO:0000256" key="2">
    <source>
        <dbReference type="ARBA" id="ARBA00012438"/>
    </source>
</evidence>
<evidence type="ECO:0000259" key="12">
    <source>
        <dbReference type="PROSITE" id="PS50110"/>
    </source>
</evidence>
<feature type="modified residue" description="4-aspartylphosphate" evidence="10">
    <location>
        <position position="59"/>
    </location>
</feature>
<dbReference type="InterPro" id="IPR011006">
    <property type="entry name" value="CheY-like_superfamily"/>
</dbReference>
<evidence type="ECO:0000313" key="13">
    <source>
        <dbReference type="EMBL" id="GAK51794.1"/>
    </source>
</evidence>
<dbReference type="FunFam" id="3.30.565.10:FF:000006">
    <property type="entry name" value="Sensor histidine kinase WalK"/>
    <property type="match status" value="1"/>
</dbReference>
<evidence type="ECO:0000256" key="4">
    <source>
        <dbReference type="ARBA" id="ARBA00022679"/>
    </source>
</evidence>
<dbReference type="Pfam" id="PF00072">
    <property type="entry name" value="Response_reg"/>
    <property type="match status" value="1"/>
</dbReference>
<proteinExistence type="predicted"/>
<dbReference type="SMART" id="SM00448">
    <property type="entry name" value="REC"/>
    <property type="match status" value="1"/>
</dbReference>
<evidence type="ECO:0000256" key="1">
    <source>
        <dbReference type="ARBA" id="ARBA00000085"/>
    </source>
</evidence>
<dbReference type="EC" id="2.7.13.3" evidence="2"/>
<dbReference type="GO" id="GO:0003677">
    <property type="term" value="F:DNA binding"/>
    <property type="evidence" value="ECO:0007669"/>
    <property type="project" value="UniProtKB-KW"/>
</dbReference>
<dbReference type="Proteomes" id="UP000030700">
    <property type="component" value="Unassembled WGS sequence"/>
</dbReference>
<feature type="domain" description="Histidine kinase" evidence="11">
    <location>
        <begin position="162"/>
        <end position="380"/>
    </location>
</feature>
<dbReference type="SUPFAM" id="SSF55874">
    <property type="entry name" value="ATPase domain of HSP90 chaperone/DNA topoisomerase II/histidine kinase"/>
    <property type="match status" value="1"/>
</dbReference>
<dbReference type="EMBL" id="DF820457">
    <property type="protein sequence ID" value="GAK51794.1"/>
    <property type="molecule type" value="Genomic_DNA"/>
</dbReference>
<dbReference type="InterPro" id="IPR003661">
    <property type="entry name" value="HisK_dim/P_dom"/>
</dbReference>
<dbReference type="SUPFAM" id="SSF52172">
    <property type="entry name" value="CheY-like"/>
    <property type="match status" value="1"/>
</dbReference>
<evidence type="ECO:0000313" key="14">
    <source>
        <dbReference type="Proteomes" id="UP000030700"/>
    </source>
</evidence>
<dbReference type="GO" id="GO:0000155">
    <property type="term" value="F:phosphorelay sensor kinase activity"/>
    <property type="evidence" value="ECO:0007669"/>
    <property type="project" value="InterPro"/>
</dbReference>
<organism evidence="13">
    <name type="scientific">Candidatus Moduliflexus flocculans</name>
    <dbReference type="NCBI Taxonomy" id="1499966"/>
    <lineage>
        <taxon>Bacteria</taxon>
        <taxon>Candidatus Moduliflexota</taxon>
        <taxon>Candidatus Moduliflexia</taxon>
        <taxon>Candidatus Moduliflexales</taxon>
        <taxon>Candidatus Moduliflexaceae</taxon>
    </lineage>
</organism>
<evidence type="ECO:0000256" key="5">
    <source>
        <dbReference type="ARBA" id="ARBA00022777"/>
    </source>
</evidence>
<evidence type="ECO:0000259" key="11">
    <source>
        <dbReference type="PROSITE" id="PS50109"/>
    </source>
</evidence>
<dbReference type="PANTHER" id="PTHR43547">
    <property type="entry name" value="TWO-COMPONENT HISTIDINE KINASE"/>
    <property type="match status" value="1"/>
</dbReference>
<dbReference type="PRINTS" id="PR00344">
    <property type="entry name" value="BCTRLSENSOR"/>
</dbReference>
<protein>
    <recommendedName>
        <fullName evidence="2">histidine kinase</fullName>
        <ecNumber evidence="2">2.7.13.3</ecNumber>
    </recommendedName>
</protein>
<sequence length="391" mass="43349">MLSQELVKPVILVVDDNPMNLQVLLESLKQTGFKILVARSGESAIQQAEYGKPDLILLDVMMPGMDGFETCRRMKTREALKDTPVIFMTALTEISDKVKGFQAGGVDYVTKPLHHEEVLARVRTHLTMRRLQQQLQEQHLLLQEKHAQLQALNASKDKFFSIISHDLRSPLSAVITGLRMLTDSKNELSDSEQHEIICDARDTTERLYALLENLLTWSRLQRGLIEFAPRPLDVRPLLEQNVKLFAATAAQKQIAIRQTATEPILIYADRPMIDAVIRNLLSNALKFTAAHGSITLSAAQQDDAIEVAIADTGIGMSAETLARLFRLDVRYDQPGTAGEKGTGLGLNVCKEFIEKNGGSISVESVPGAGTTFRMRFPKHCGDHESMAVIPA</sequence>
<evidence type="ECO:0000256" key="3">
    <source>
        <dbReference type="ARBA" id="ARBA00022553"/>
    </source>
</evidence>
<dbReference type="CDD" id="cd19920">
    <property type="entry name" value="REC_PA4781-like"/>
    <property type="match status" value="1"/>
</dbReference>
<keyword evidence="7" id="KW-0805">Transcription regulation</keyword>
<evidence type="ECO:0000256" key="7">
    <source>
        <dbReference type="ARBA" id="ARBA00023015"/>
    </source>
</evidence>
<dbReference type="STRING" id="1499966.U14_03040"/>
<dbReference type="Pfam" id="PF00512">
    <property type="entry name" value="HisKA"/>
    <property type="match status" value="1"/>
</dbReference>
<dbReference type="PROSITE" id="PS50109">
    <property type="entry name" value="HIS_KIN"/>
    <property type="match status" value="1"/>
</dbReference>
<gene>
    <name evidence="13" type="ORF">U14_03040</name>
</gene>
<keyword evidence="8" id="KW-0238">DNA-binding</keyword>
<keyword evidence="5 13" id="KW-0418">Kinase</keyword>
<evidence type="ECO:0000256" key="6">
    <source>
        <dbReference type="ARBA" id="ARBA00023012"/>
    </source>
</evidence>
<feature type="domain" description="Response regulatory" evidence="12">
    <location>
        <begin position="10"/>
        <end position="126"/>
    </location>
</feature>
<dbReference type="AlphaFoldDB" id="A0A081BN28"/>
<dbReference type="InterPro" id="IPR004358">
    <property type="entry name" value="Sig_transdc_His_kin-like_C"/>
</dbReference>
<keyword evidence="6" id="KW-0902">Two-component regulatory system</keyword>
<dbReference type="InterPro" id="IPR001789">
    <property type="entry name" value="Sig_transdc_resp-reg_receiver"/>
</dbReference>
<dbReference type="PANTHER" id="PTHR43547:SF2">
    <property type="entry name" value="HYBRID SIGNAL TRANSDUCTION HISTIDINE KINASE C"/>
    <property type="match status" value="1"/>
</dbReference>
<evidence type="ECO:0000256" key="9">
    <source>
        <dbReference type="ARBA" id="ARBA00023163"/>
    </source>
</evidence>
<reference evidence="13" key="1">
    <citation type="journal article" date="2015" name="PeerJ">
        <title>First genomic representation of candidate bacterial phylum KSB3 points to enhanced environmental sensing as a trigger of wastewater bulking.</title>
        <authorList>
            <person name="Sekiguchi Y."/>
            <person name="Ohashi A."/>
            <person name="Parks D.H."/>
            <person name="Yamauchi T."/>
            <person name="Tyson G.W."/>
            <person name="Hugenholtz P."/>
        </authorList>
    </citation>
    <scope>NUCLEOTIDE SEQUENCE [LARGE SCALE GENOMIC DNA]</scope>
</reference>